<name>A0ABW2KTD0_9PROT</name>
<feature type="domain" description="DUF6969" evidence="1">
    <location>
        <begin position="17"/>
        <end position="221"/>
    </location>
</feature>
<dbReference type="InterPro" id="IPR054242">
    <property type="entry name" value="DUF6969"/>
</dbReference>
<dbReference type="RefSeq" id="WP_377356570.1">
    <property type="nucleotide sequence ID" value="NZ_JBHTCM010000004.1"/>
</dbReference>
<comment type="caution">
    <text evidence="2">The sequence shown here is derived from an EMBL/GenBank/DDBJ whole genome shotgun (WGS) entry which is preliminary data.</text>
</comment>
<sequence>MGDLDLLTQDELEALTEAAREVALCARVLAKTGDNVISEVLRGAGPFYEWRHYPPSDVYDSEYHAQFYYHAHPPEERVEGEHGHFHTFLRPLGMPEGIRPVVLPDLEPDEDGNDALAHLVGISMDRSGRPIRLFTTNRWVTGETWYRAEDVVRMLDGFVVDHARPSWPLNRWITALVRFYRPRIATLLIQRDAAVALWQAEHPDSYVYDDRGLEVPSETAVDLDADMAAVEAAMRRMRRGLRQAGGRR</sequence>
<reference evidence="3" key="1">
    <citation type="journal article" date="2019" name="Int. J. Syst. Evol. Microbiol.">
        <title>The Global Catalogue of Microorganisms (GCM) 10K type strain sequencing project: providing services to taxonomists for standard genome sequencing and annotation.</title>
        <authorList>
            <consortium name="The Broad Institute Genomics Platform"/>
            <consortium name="The Broad Institute Genome Sequencing Center for Infectious Disease"/>
            <person name="Wu L."/>
            <person name="Ma J."/>
        </authorList>
    </citation>
    <scope>NUCLEOTIDE SEQUENCE [LARGE SCALE GENOMIC DNA]</scope>
    <source>
        <strain evidence="3">CGMCC 1.16275</strain>
    </source>
</reference>
<dbReference type="Pfam" id="PF22308">
    <property type="entry name" value="DUF6969"/>
    <property type="match status" value="1"/>
</dbReference>
<gene>
    <name evidence="2" type="ORF">ACFQPS_03835</name>
</gene>
<evidence type="ECO:0000313" key="3">
    <source>
        <dbReference type="Proteomes" id="UP001596456"/>
    </source>
</evidence>
<dbReference type="Proteomes" id="UP001596456">
    <property type="component" value="Unassembled WGS sequence"/>
</dbReference>
<evidence type="ECO:0000259" key="1">
    <source>
        <dbReference type="Pfam" id="PF22308"/>
    </source>
</evidence>
<accession>A0ABW2KTD0</accession>
<dbReference type="EMBL" id="JBHTCM010000004">
    <property type="protein sequence ID" value="MFC7332280.1"/>
    <property type="molecule type" value="Genomic_DNA"/>
</dbReference>
<organism evidence="2 3">
    <name type="scientific">Rhodocista pekingensis</name>
    <dbReference type="NCBI Taxonomy" id="201185"/>
    <lineage>
        <taxon>Bacteria</taxon>
        <taxon>Pseudomonadati</taxon>
        <taxon>Pseudomonadota</taxon>
        <taxon>Alphaproteobacteria</taxon>
        <taxon>Rhodospirillales</taxon>
        <taxon>Azospirillaceae</taxon>
        <taxon>Rhodocista</taxon>
    </lineage>
</organism>
<protein>
    <submittedName>
        <fullName evidence="2">DUF6969 family protein</fullName>
    </submittedName>
</protein>
<evidence type="ECO:0000313" key="2">
    <source>
        <dbReference type="EMBL" id="MFC7332280.1"/>
    </source>
</evidence>
<proteinExistence type="predicted"/>
<keyword evidence="3" id="KW-1185">Reference proteome</keyword>